<evidence type="ECO:0000313" key="2">
    <source>
        <dbReference type="EMBL" id="VEL37106.1"/>
    </source>
</evidence>
<evidence type="ECO:0000313" key="3">
    <source>
        <dbReference type="Proteomes" id="UP000784294"/>
    </source>
</evidence>
<dbReference type="EMBL" id="CAAALY010254014">
    <property type="protein sequence ID" value="VEL37106.1"/>
    <property type="molecule type" value="Genomic_DNA"/>
</dbReference>
<gene>
    <name evidence="2" type="ORF">PXEA_LOCUS30546</name>
</gene>
<feature type="transmembrane region" description="Helical" evidence="1">
    <location>
        <begin position="65"/>
        <end position="86"/>
    </location>
</feature>
<dbReference type="AlphaFoldDB" id="A0A448XI41"/>
<organism evidence="2 3">
    <name type="scientific">Protopolystoma xenopodis</name>
    <dbReference type="NCBI Taxonomy" id="117903"/>
    <lineage>
        <taxon>Eukaryota</taxon>
        <taxon>Metazoa</taxon>
        <taxon>Spiralia</taxon>
        <taxon>Lophotrochozoa</taxon>
        <taxon>Platyhelminthes</taxon>
        <taxon>Monogenea</taxon>
        <taxon>Polyopisthocotylea</taxon>
        <taxon>Polystomatidea</taxon>
        <taxon>Polystomatidae</taxon>
        <taxon>Protopolystoma</taxon>
    </lineage>
</organism>
<proteinExistence type="predicted"/>
<protein>
    <submittedName>
        <fullName evidence="2">Uncharacterized protein</fullName>
    </submittedName>
</protein>
<name>A0A448XI41_9PLAT</name>
<keyword evidence="1" id="KW-0812">Transmembrane</keyword>
<evidence type="ECO:0000256" key="1">
    <source>
        <dbReference type="SAM" id="Phobius"/>
    </source>
</evidence>
<dbReference type="Proteomes" id="UP000784294">
    <property type="component" value="Unassembled WGS sequence"/>
</dbReference>
<keyword evidence="1" id="KW-0472">Membrane</keyword>
<keyword evidence="1" id="KW-1133">Transmembrane helix</keyword>
<reference evidence="2" key="1">
    <citation type="submission" date="2018-11" db="EMBL/GenBank/DDBJ databases">
        <authorList>
            <consortium name="Pathogen Informatics"/>
        </authorList>
    </citation>
    <scope>NUCLEOTIDE SEQUENCE</scope>
</reference>
<keyword evidence="3" id="KW-1185">Reference proteome</keyword>
<comment type="caution">
    <text evidence="2">The sequence shown here is derived from an EMBL/GenBank/DDBJ whole genome shotgun (WGS) entry which is preliminary data.</text>
</comment>
<accession>A0A448XI41</accession>
<sequence>MKALGREDHSFQGCLGCDVWSLPFHRSFTSRPNRQALKRQKGITTKGCICAYGVTATDPTIMTTIYIVLCQLSILRVVSYIFAVILREIRFGNFTRHSMGPLSAAPVWSGRNCHMAHRRPFIEAERQRGREAELSLRPVPLSGFKGGQKCTDL</sequence>